<comment type="caution">
    <text evidence="3">The sequence shown here is derived from an EMBL/GenBank/DDBJ whole genome shotgun (WGS) entry which is preliminary data.</text>
</comment>
<evidence type="ECO:0000313" key="4">
    <source>
        <dbReference type="Proteomes" id="UP000730482"/>
    </source>
</evidence>
<sequence length="186" mass="20832">MGTHATRLDRVLIAARRPGAEVEALEVAAIRRERGDALREESELSYLRRVLHGRIDIIDAELRRRAAGSAEPLVQSLAAILADDPPANARSPRHMDIGLLPDPDPGEYRSQMEERIDAAGPAIVLDLSDARLAEARLTLKAYEREVSEYRRIAQAVIDRFAAELARRYREGQATVDDLLNEEQKME</sequence>
<dbReference type="RefSeq" id="WP_212013842.1">
    <property type="nucleotide sequence ID" value="NZ_JAAFYZ010000109.1"/>
</dbReference>
<dbReference type="Pfam" id="PF22802">
    <property type="entry name" value="RsiG"/>
    <property type="match status" value="2"/>
</dbReference>
<protein>
    <submittedName>
        <fullName evidence="3">Aerial mycelium formation protein</fullName>
    </submittedName>
</protein>
<accession>A0ABS5KX76</accession>
<reference evidence="3 4" key="1">
    <citation type="submission" date="2020-02" db="EMBL/GenBank/DDBJ databases">
        <title>Acidophilic actinobacteria isolated from forest soil.</title>
        <authorList>
            <person name="Golinska P."/>
        </authorList>
    </citation>
    <scope>NUCLEOTIDE SEQUENCE [LARGE SCALE GENOMIC DNA]</scope>
    <source>
        <strain evidence="3 4">NL8</strain>
    </source>
</reference>
<dbReference type="CDD" id="cd21107">
    <property type="entry name" value="RsiG"/>
    <property type="match status" value="1"/>
</dbReference>
<evidence type="ECO:0000256" key="1">
    <source>
        <dbReference type="SAM" id="Coils"/>
    </source>
</evidence>
<dbReference type="InterPro" id="IPR055209">
    <property type="entry name" value="RsiG-like_dom"/>
</dbReference>
<gene>
    <name evidence="3" type="ORF">KGQ19_27570</name>
</gene>
<evidence type="ECO:0000313" key="3">
    <source>
        <dbReference type="EMBL" id="MBS2550637.1"/>
    </source>
</evidence>
<keyword evidence="4" id="KW-1185">Reference proteome</keyword>
<organism evidence="3 4">
    <name type="scientific">Catenulispora pinistramenti</name>
    <dbReference type="NCBI Taxonomy" id="2705254"/>
    <lineage>
        <taxon>Bacteria</taxon>
        <taxon>Bacillati</taxon>
        <taxon>Actinomycetota</taxon>
        <taxon>Actinomycetes</taxon>
        <taxon>Catenulisporales</taxon>
        <taxon>Catenulisporaceae</taxon>
        <taxon>Catenulispora</taxon>
    </lineage>
</organism>
<dbReference type="EMBL" id="JAAFYZ010000109">
    <property type="protein sequence ID" value="MBS2550637.1"/>
    <property type="molecule type" value="Genomic_DNA"/>
</dbReference>
<name>A0ABS5KX76_9ACTN</name>
<keyword evidence="1" id="KW-0175">Coiled coil</keyword>
<proteinExistence type="predicted"/>
<dbReference type="Proteomes" id="UP000730482">
    <property type="component" value="Unassembled WGS sequence"/>
</dbReference>
<evidence type="ECO:0000259" key="2">
    <source>
        <dbReference type="Pfam" id="PF22802"/>
    </source>
</evidence>
<feature type="coiled-coil region" evidence="1">
    <location>
        <begin position="125"/>
        <end position="181"/>
    </location>
</feature>
<feature type="domain" description="RsiG-like" evidence="2">
    <location>
        <begin position="18"/>
        <end position="81"/>
    </location>
</feature>
<feature type="domain" description="RsiG-like" evidence="2">
    <location>
        <begin position="126"/>
        <end position="179"/>
    </location>
</feature>
<dbReference type="InterPro" id="IPR049575">
    <property type="entry name" value="RsiG-like"/>
</dbReference>